<gene>
    <name evidence="3" type="ORF">QBC41DRAFT_396310</name>
</gene>
<name>A0AA39ZBF6_9PEZI</name>
<feature type="region of interest" description="Disordered" evidence="1">
    <location>
        <begin position="79"/>
        <end position="109"/>
    </location>
</feature>
<protein>
    <recommendedName>
        <fullName evidence="2">DUF7730 domain-containing protein</fullName>
    </recommendedName>
</protein>
<evidence type="ECO:0000313" key="4">
    <source>
        <dbReference type="Proteomes" id="UP001174997"/>
    </source>
</evidence>
<proteinExistence type="predicted"/>
<accession>A0AA39ZBF6</accession>
<dbReference type="PANTHER" id="PTHR38790:SF4">
    <property type="entry name" value="2EXR DOMAIN-CONTAINING PROTEIN"/>
    <property type="match status" value="1"/>
</dbReference>
<sequence>MFDTGIRWPFSRKKPKSIAQVDLQAHEPLSPCLASPSPLATAKSPFFQWFPAEIREQILIEAFGKNAIHIHAELEYAEEDFRPPSPPPRKSRSRCNCSNPNPYQNHEDFPKNANEAYWRELTYHHDTNIPFYAVGEAKSLAPNPQFSHLHIIQPKPRWRVIPNSEDTGFPSAGIAHPTSQPTGPNQPRPTRWRFSSSICHRWLAISHRPPYSDQSSFSGRLFPWDDVCLHDGFMYAGDIPDTSYHTQQKCLIGATGFMLSCKQGYFEASRVLYERNLFHISSDLMLRRLPYILTRQRLESITTVELTWDLYPSRDYIYCSKHSIARQVSTFDDRLQGLGVMMDELAGRLPGLRKMWLCLQSNILPKELSHQEPNARLEAVEKVLKVIDSGIMRLSRLEDPRIAFSDSFFGEYGALSTTEMPKGCIARQTKFVQRWWRDLSDENVMWEEPDWRATAISWESLGRGYWIMPGKSEAGGYYRSNCGM</sequence>
<evidence type="ECO:0000313" key="3">
    <source>
        <dbReference type="EMBL" id="KAK0667278.1"/>
    </source>
</evidence>
<comment type="caution">
    <text evidence="3">The sequence shown here is derived from an EMBL/GenBank/DDBJ whole genome shotgun (WGS) entry which is preliminary data.</text>
</comment>
<keyword evidence="4" id="KW-1185">Reference proteome</keyword>
<dbReference type="EMBL" id="JAULSY010000075">
    <property type="protein sequence ID" value="KAK0667278.1"/>
    <property type="molecule type" value="Genomic_DNA"/>
</dbReference>
<organism evidence="3 4">
    <name type="scientific">Cercophora samala</name>
    <dbReference type="NCBI Taxonomy" id="330535"/>
    <lineage>
        <taxon>Eukaryota</taxon>
        <taxon>Fungi</taxon>
        <taxon>Dikarya</taxon>
        <taxon>Ascomycota</taxon>
        <taxon>Pezizomycotina</taxon>
        <taxon>Sordariomycetes</taxon>
        <taxon>Sordariomycetidae</taxon>
        <taxon>Sordariales</taxon>
        <taxon>Lasiosphaeriaceae</taxon>
        <taxon>Cercophora</taxon>
    </lineage>
</organism>
<feature type="domain" description="DUF7730" evidence="2">
    <location>
        <begin position="255"/>
        <end position="361"/>
    </location>
</feature>
<reference evidence="3" key="1">
    <citation type="submission" date="2023-06" db="EMBL/GenBank/DDBJ databases">
        <title>Genome-scale phylogeny and comparative genomics of the fungal order Sordariales.</title>
        <authorList>
            <consortium name="Lawrence Berkeley National Laboratory"/>
            <person name="Hensen N."/>
            <person name="Bonometti L."/>
            <person name="Westerberg I."/>
            <person name="Brannstrom I.O."/>
            <person name="Guillou S."/>
            <person name="Cros-Aarteil S."/>
            <person name="Calhoun S."/>
            <person name="Haridas S."/>
            <person name="Kuo A."/>
            <person name="Mondo S."/>
            <person name="Pangilinan J."/>
            <person name="Riley R."/>
            <person name="Labutti K."/>
            <person name="Andreopoulos B."/>
            <person name="Lipzen A."/>
            <person name="Chen C."/>
            <person name="Yanf M."/>
            <person name="Daum C."/>
            <person name="Ng V."/>
            <person name="Clum A."/>
            <person name="Steindorff A."/>
            <person name="Ohm R."/>
            <person name="Martin F."/>
            <person name="Silar P."/>
            <person name="Natvig D."/>
            <person name="Lalanne C."/>
            <person name="Gautier V."/>
            <person name="Ament-Velasquez S.L."/>
            <person name="Kruys A."/>
            <person name="Hutchinson M.I."/>
            <person name="Powell A.J."/>
            <person name="Barry K."/>
            <person name="Miller A.N."/>
            <person name="Grigoriev I.V."/>
            <person name="Debuchy R."/>
            <person name="Gladieux P."/>
            <person name="Thoren M.H."/>
            <person name="Johannesson H."/>
        </authorList>
    </citation>
    <scope>NUCLEOTIDE SEQUENCE</scope>
    <source>
        <strain evidence="3">CBS 307.81</strain>
    </source>
</reference>
<dbReference type="PANTHER" id="PTHR38790">
    <property type="entry name" value="2EXR DOMAIN-CONTAINING PROTEIN-RELATED"/>
    <property type="match status" value="1"/>
</dbReference>
<dbReference type="Pfam" id="PF24864">
    <property type="entry name" value="DUF7730"/>
    <property type="match status" value="1"/>
</dbReference>
<evidence type="ECO:0000259" key="2">
    <source>
        <dbReference type="Pfam" id="PF24864"/>
    </source>
</evidence>
<dbReference type="Proteomes" id="UP001174997">
    <property type="component" value="Unassembled WGS sequence"/>
</dbReference>
<dbReference type="AlphaFoldDB" id="A0AA39ZBF6"/>
<dbReference type="InterPro" id="IPR056632">
    <property type="entry name" value="DUF7730"/>
</dbReference>
<evidence type="ECO:0000256" key="1">
    <source>
        <dbReference type="SAM" id="MobiDB-lite"/>
    </source>
</evidence>